<dbReference type="REBASE" id="2951">
    <property type="entry name" value="M.LdvIP"/>
</dbReference>
<dbReference type="PROSITE" id="PS00094">
    <property type="entry name" value="C5_MTASE_1"/>
    <property type="match status" value="1"/>
</dbReference>
<evidence type="ECO:0000256" key="1">
    <source>
        <dbReference type="ARBA" id="ARBA00022603"/>
    </source>
</evidence>
<sequence>MKILDLFSGTHSVNRTRMLYNKNWNIISVDLINSDYNVDILNWNYKKAFKPKFFDVIWASPPCRYFSILRSSNIGKKGFSLESILKDREEKGLPLLNKTLELIDYLQPKWYFIENPDSGAMKNYICNRPSYVIDYCQYSNWGYRKRTRIWTNLINFNPKLCNKAQCKNVILNTMTNKKIHKLRTDGGGRGQKGTTRNERYRVPELLIKELIDMCDVELILEDIKLLFI</sequence>
<evidence type="ECO:0000256" key="3">
    <source>
        <dbReference type="ARBA" id="ARBA00022691"/>
    </source>
</evidence>
<reference evidence="4" key="1">
    <citation type="journal article" date="1996" name="Virus Genes">
        <title>Identification of the gene encoding the DNA (cytosine-5) methyltransferase of lymphocystis disease virus.</title>
        <authorList>
            <person name="Tidona C.A."/>
            <person name="Schnitzler P."/>
            <person name="Kehm R."/>
            <person name="Darai G."/>
        </authorList>
    </citation>
    <scope>NUCLEOTIDE SEQUENCE</scope>
</reference>
<proteinExistence type="predicted"/>
<keyword evidence="1 4" id="KW-0489">Methyltransferase</keyword>
<dbReference type="Gene3D" id="3.40.50.150">
    <property type="entry name" value="Vaccinia Virus protein VP39"/>
    <property type="match status" value="1"/>
</dbReference>
<organismHost>
    <name type="scientific">Percichthyidae</name>
    <name type="common">temperate perches</name>
    <dbReference type="NCBI Taxonomy" id="8162"/>
</organismHost>
<dbReference type="InterPro" id="IPR029063">
    <property type="entry name" value="SAM-dependent_MTases_sf"/>
</dbReference>
<organism evidence="4">
    <name type="scientific">Fish lymphocystis disease virus</name>
    <name type="common">FLDV</name>
    <dbReference type="NCBI Taxonomy" id="36363"/>
    <lineage>
        <taxon>Viruses</taxon>
        <taxon>Varidnaviria</taxon>
        <taxon>Bamfordvirae</taxon>
        <taxon>Nucleocytoviricota</taxon>
        <taxon>Megaviricetes</taxon>
        <taxon>Pimascovirales</taxon>
        <taxon>Pimascovirales incertae sedis</taxon>
        <taxon>Iridoviridae</taxon>
        <taxon>Alphairidovirinae</taxon>
        <taxon>Lymphocystivirus</taxon>
        <taxon>Lymphocystivirus platichthys1</taxon>
    </lineage>
</organism>
<organismHost>
    <name type="scientific">Osmeridae</name>
    <name type="common">smelts</name>
    <dbReference type="NCBI Taxonomy" id="8012"/>
</organismHost>
<dbReference type="OrthoDB" id="6754at10239"/>
<organismHost>
    <name type="scientific">Pleuronectoidei</name>
    <dbReference type="NCBI Taxonomy" id="30942"/>
</organismHost>
<dbReference type="GeneID" id="1497291"/>
<evidence type="ECO:0000256" key="2">
    <source>
        <dbReference type="ARBA" id="ARBA00022679"/>
    </source>
</evidence>
<protein>
    <submittedName>
        <fullName evidence="4">DNA (Cytosine-5) methyltransferase</fullName>
    </submittedName>
</protein>
<organismHost>
    <name type="scientific">Soleidae</name>
    <name type="common">soles</name>
    <dbReference type="NCBI Taxonomy" id="30948"/>
</organismHost>
<accession>Q9YPG4</accession>
<evidence type="ECO:0000313" key="4">
    <source>
        <dbReference type="EMBL" id="AAB50571.1"/>
    </source>
</evidence>
<dbReference type="SUPFAM" id="SSF53335">
    <property type="entry name" value="S-adenosyl-L-methionine-dependent methyltransferases"/>
    <property type="match status" value="1"/>
</dbReference>
<organismHost>
    <name type="scientific">Centrarchidae</name>
    <name type="common">sunfishes</name>
    <dbReference type="NCBI Taxonomy" id="8180"/>
</organismHost>
<organismHost>
    <name type="scientific">Percidae</name>
    <name type="common">perches</name>
    <dbReference type="NCBI Taxonomy" id="8165"/>
</organismHost>
<keyword evidence="2 4" id="KW-0808">Transferase</keyword>
<organismHost>
    <name type="scientific">Clupeidae</name>
    <name type="common">herrings</name>
    <dbReference type="NCBI Taxonomy" id="55118"/>
</organismHost>
<dbReference type="InterPro" id="IPR018117">
    <property type="entry name" value="C5_DNA_meth_AS"/>
</dbReference>
<dbReference type="GO" id="GO:0032259">
    <property type="term" value="P:methylation"/>
    <property type="evidence" value="ECO:0007669"/>
    <property type="project" value="UniProtKB-KW"/>
</dbReference>
<name>Q9YPG4_FLDV</name>
<dbReference type="EMBL" id="L49526">
    <property type="protein sequence ID" value="AAB50571.1"/>
    <property type="molecule type" value="Genomic_DNA"/>
</dbReference>
<dbReference type="KEGG" id="vg:1497291"/>
<dbReference type="GO" id="GO:0008168">
    <property type="term" value="F:methyltransferase activity"/>
    <property type="evidence" value="ECO:0007669"/>
    <property type="project" value="UniProtKB-KW"/>
</dbReference>
<keyword evidence="3" id="KW-0949">S-adenosyl-L-methionine</keyword>